<dbReference type="InterPro" id="IPR053167">
    <property type="entry name" value="Spore_coat_component"/>
</dbReference>
<dbReference type="InterPro" id="IPR007893">
    <property type="entry name" value="Spore_coat_U/FanG"/>
</dbReference>
<accession>A0A192D5K6</accession>
<sequence length="163" mass="16169">MSARSLAALAAGLIILPSSASAQTAQTTMEVSATVVNACAVSATNLIFGIYDPTSASPADAASAITVTCTPGTTYTVGLNAGTTAGATVTTRQMASGANRLGYALYTNVARTTNWGNTPGVDTPAAATALITPAVLPVYGRIAAQQAVAAGSYTDTVTITVSY</sequence>
<evidence type="ECO:0000259" key="2">
    <source>
        <dbReference type="Pfam" id="PF05229"/>
    </source>
</evidence>
<feature type="chain" id="PRO_5008251792" evidence="1">
    <location>
        <begin position="23"/>
        <end position="163"/>
    </location>
</feature>
<feature type="domain" description="Spore coat protein U/FanG" evidence="2">
    <location>
        <begin position="26"/>
        <end position="160"/>
    </location>
</feature>
<keyword evidence="1" id="KW-0732">Signal</keyword>
<dbReference type="KEGG" id="pns:A9D12_09065"/>
<dbReference type="RefSeq" id="WP_068351050.1">
    <property type="nucleotide sequence ID" value="NZ_CP016033.1"/>
</dbReference>
<evidence type="ECO:0000313" key="4">
    <source>
        <dbReference type="Proteomes" id="UP000078263"/>
    </source>
</evidence>
<keyword evidence="3" id="KW-0167">Capsid protein</keyword>
<organism evidence="3 4">
    <name type="scientific">Erythrobacter neustonensis</name>
    <dbReference type="NCBI Taxonomy" id="1112"/>
    <lineage>
        <taxon>Bacteria</taxon>
        <taxon>Pseudomonadati</taxon>
        <taxon>Pseudomonadota</taxon>
        <taxon>Alphaproteobacteria</taxon>
        <taxon>Sphingomonadales</taxon>
        <taxon>Erythrobacteraceae</taxon>
        <taxon>Erythrobacter/Porphyrobacter group</taxon>
        <taxon>Erythrobacter</taxon>
    </lineage>
</organism>
<evidence type="ECO:0000256" key="1">
    <source>
        <dbReference type="SAM" id="SignalP"/>
    </source>
</evidence>
<dbReference type="Pfam" id="PF05229">
    <property type="entry name" value="SCPU"/>
    <property type="match status" value="1"/>
</dbReference>
<keyword evidence="3" id="KW-0946">Virion</keyword>
<gene>
    <name evidence="3" type="ORF">A9D12_09065</name>
</gene>
<dbReference type="STRING" id="1112.A9D12_09065"/>
<dbReference type="Proteomes" id="UP000078263">
    <property type="component" value="Chromosome"/>
</dbReference>
<dbReference type="EMBL" id="CP016033">
    <property type="protein sequence ID" value="ANK13074.1"/>
    <property type="molecule type" value="Genomic_DNA"/>
</dbReference>
<protein>
    <submittedName>
        <fullName evidence="3">Spore coat protein</fullName>
    </submittedName>
</protein>
<dbReference type="SMART" id="SM00972">
    <property type="entry name" value="SCPU"/>
    <property type="match status" value="1"/>
</dbReference>
<dbReference type="PANTHER" id="PTHR37089">
    <property type="entry name" value="PROTEIN U-RELATED"/>
    <property type="match status" value="1"/>
</dbReference>
<keyword evidence="4" id="KW-1185">Reference proteome</keyword>
<proteinExistence type="predicted"/>
<evidence type="ECO:0000313" key="3">
    <source>
        <dbReference type="EMBL" id="ANK13074.1"/>
    </source>
</evidence>
<dbReference type="AlphaFoldDB" id="A0A192D5K6"/>
<dbReference type="PANTHER" id="PTHR37089:SF4">
    <property type="entry name" value="EXPORTED PROTEIN"/>
    <property type="match status" value="1"/>
</dbReference>
<dbReference type="OrthoDB" id="7427886at2"/>
<reference evidence="3 4" key="1">
    <citation type="submission" date="2016-05" db="EMBL/GenBank/DDBJ databases">
        <title>Compelete Genome Sequence of Bacteriochlorophyll-Synthesizing Bacterium Porphyrobacter neustonensis DSM 9434.</title>
        <authorList>
            <person name="Shi X.-L."/>
            <person name="Wu Y.-H."/>
            <person name="Cheng H."/>
            <person name="Xu L."/>
            <person name="Zhang X.-Q."/>
            <person name="Wang C.-S."/>
            <person name="Xu X.-W."/>
        </authorList>
    </citation>
    <scope>NUCLEOTIDE SEQUENCE [LARGE SCALE GENOMIC DNA]</scope>
    <source>
        <strain evidence="3 4">DSM 9434</strain>
    </source>
</reference>
<feature type="signal peptide" evidence="1">
    <location>
        <begin position="1"/>
        <end position="22"/>
    </location>
</feature>
<name>A0A192D5K6_9SPHN</name>